<name>A0A0C2S370_AMAMK</name>
<keyword evidence="2" id="KW-1185">Reference proteome</keyword>
<dbReference type="HOGENOM" id="CLU_3049823_0_0_1"/>
<dbReference type="AlphaFoldDB" id="A0A0C2S370"/>
<protein>
    <submittedName>
        <fullName evidence="1">Uncharacterized protein</fullName>
    </submittedName>
</protein>
<organism evidence="1 2">
    <name type="scientific">Amanita muscaria (strain Koide BX008)</name>
    <dbReference type="NCBI Taxonomy" id="946122"/>
    <lineage>
        <taxon>Eukaryota</taxon>
        <taxon>Fungi</taxon>
        <taxon>Dikarya</taxon>
        <taxon>Basidiomycota</taxon>
        <taxon>Agaricomycotina</taxon>
        <taxon>Agaricomycetes</taxon>
        <taxon>Agaricomycetidae</taxon>
        <taxon>Agaricales</taxon>
        <taxon>Pluteineae</taxon>
        <taxon>Amanitaceae</taxon>
        <taxon>Amanita</taxon>
    </lineage>
</organism>
<proteinExistence type="predicted"/>
<accession>A0A0C2S370</accession>
<gene>
    <name evidence="1" type="ORF">M378DRAFT_172142</name>
</gene>
<dbReference type="InParanoid" id="A0A0C2S370"/>
<sequence>MLNTEFVRHRICKPGTTSSTSSLEFYNYFELTSMTNTERQLFRRLCTQAGWRVT</sequence>
<reference evidence="1 2" key="1">
    <citation type="submission" date="2014-04" db="EMBL/GenBank/DDBJ databases">
        <title>Evolutionary Origins and Diversification of the Mycorrhizal Mutualists.</title>
        <authorList>
            <consortium name="DOE Joint Genome Institute"/>
            <consortium name="Mycorrhizal Genomics Consortium"/>
            <person name="Kohler A."/>
            <person name="Kuo A."/>
            <person name="Nagy L.G."/>
            <person name="Floudas D."/>
            <person name="Copeland A."/>
            <person name="Barry K.W."/>
            <person name="Cichocki N."/>
            <person name="Veneault-Fourrey C."/>
            <person name="LaButti K."/>
            <person name="Lindquist E.A."/>
            <person name="Lipzen A."/>
            <person name="Lundell T."/>
            <person name="Morin E."/>
            <person name="Murat C."/>
            <person name="Riley R."/>
            <person name="Ohm R."/>
            <person name="Sun H."/>
            <person name="Tunlid A."/>
            <person name="Henrissat B."/>
            <person name="Grigoriev I.V."/>
            <person name="Hibbett D.S."/>
            <person name="Martin F."/>
        </authorList>
    </citation>
    <scope>NUCLEOTIDE SEQUENCE [LARGE SCALE GENOMIC DNA]</scope>
    <source>
        <strain evidence="1 2">Koide BX008</strain>
    </source>
</reference>
<dbReference type="EMBL" id="KN818383">
    <property type="protein sequence ID" value="KIL57085.1"/>
    <property type="molecule type" value="Genomic_DNA"/>
</dbReference>
<dbReference type="Proteomes" id="UP000054549">
    <property type="component" value="Unassembled WGS sequence"/>
</dbReference>
<evidence type="ECO:0000313" key="1">
    <source>
        <dbReference type="EMBL" id="KIL57085.1"/>
    </source>
</evidence>
<evidence type="ECO:0000313" key="2">
    <source>
        <dbReference type="Proteomes" id="UP000054549"/>
    </source>
</evidence>